<dbReference type="SUPFAM" id="SSF51905">
    <property type="entry name" value="FAD/NAD(P)-binding domain"/>
    <property type="match status" value="1"/>
</dbReference>
<dbReference type="EMBL" id="JACSPZ010000002">
    <property type="protein sequence ID" value="MBD8036149.1"/>
    <property type="molecule type" value="Genomic_DNA"/>
</dbReference>
<evidence type="ECO:0000256" key="1">
    <source>
        <dbReference type="ARBA" id="ARBA00001974"/>
    </source>
</evidence>
<evidence type="ECO:0000313" key="7">
    <source>
        <dbReference type="Proteomes" id="UP000619101"/>
    </source>
</evidence>
<organism evidence="6 7">
    <name type="scientific">Solibacillus faecavium</name>
    <dbReference type="NCBI Taxonomy" id="2762221"/>
    <lineage>
        <taxon>Bacteria</taxon>
        <taxon>Bacillati</taxon>
        <taxon>Bacillota</taxon>
        <taxon>Bacilli</taxon>
        <taxon>Bacillales</taxon>
        <taxon>Caryophanaceae</taxon>
        <taxon>Solibacillus</taxon>
    </lineage>
</organism>
<dbReference type="PANTHER" id="PTHR43400">
    <property type="entry name" value="FUMARATE REDUCTASE"/>
    <property type="match status" value="1"/>
</dbReference>
<keyword evidence="2" id="KW-0285">Flavoprotein</keyword>
<dbReference type="NCBIfam" id="NF005511">
    <property type="entry name" value="PRK07121.1-4"/>
    <property type="match status" value="1"/>
</dbReference>
<gene>
    <name evidence="6" type="ORF">H9635_05295</name>
</gene>
<keyword evidence="4" id="KW-0560">Oxidoreductase</keyword>
<dbReference type="Gene3D" id="3.90.700.10">
    <property type="entry name" value="Succinate dehydrogenase/fumarate reductase flavoprotein, catalytic domain"/>
    <property type="match status" value="1"/>
</dbReference>
<evidence type="ECO:0000256" key="3">
    <source>
        <dbReference type="ARBA" id="ARBA00022827"/>
    </source>
</evidence>
<comment type="caution">
    <text evidence="6">The sequence shown here is derived from an EMBL/GenBank/DDBJ whole genome shotgun (WGS) entry which is preliminary data.</text>
</comment>
<dbReference type="RefSeq" id="WP_191699106.1">
    <property type="nucleotide sequence ID" value="NZ_JACSPZ010000002.1"/>
</dbReference>
<accession>A0ABR8XW36</accession>
<dbReference type="PRINTS" id="PR00411">
    <property type="entry name" value="PNDRDTASEI"/>
</dbReference>
<dbReference type="PANTHER" id="PTHR43400:SF10">
    <property type="entry name" value="3-OXOSTEROID 1-DEHYDROGENASE"/>
    <property type="match status" value="1"/>
</dbReference>
<dbReference type="InterPro" id="IPR027477">
    <property type="entry name" value="Succ_DH/fumarate_Rdtase_cat_sf"/>
</dbReference>
<keyword evidence="3" id="KW-0274">FAD</keyword>
<reference evidence="6 7" key="1">
    <citation type="submission" date="2020-08" db="EMBL/GenBank/DDBJ databases">
        <title>A Genomic Blueprint of the Chicken Gut Microbiome.</title>
        <authorList>
            <person name="Gilroy R."/>
            <person name="Ravi A."/>
            <person name="Getino M."/>
            <person name="Pursley I."/>
            <person name="Horton D.L."/>
            <person name="Alikhan N.-F."/>
            <person name="Baker D."/>
            <person name="Gharbi K."/>
            <person name="Hall N."/>
            <person name="Watson M."/>
            <person name="Adriaenssens E.M."/>
            <person name="Foster-Nyarko E."/>
            <person name="Jarju S."/>
            <person name="Secka A."/>
            <person name="Antonio M."/>
            <person name="Oren A."/>
            <person name="Chaudhuri R."/>
            <person name="La Ragione R.M."/>
            <person name="Hildebrand F."/>
            <person name="Pallen M.J."/>
        </authorList>
    </citation>
    <scope>NUCLEOTIDE SEQUENCE [LARGE SCALE GENOMIC DNA]</scope>
    <source>
        <strain evidence="6 7">A46</strain>
    </source>
</reference>
<dbReference type="Proteomes" id="UP000619101">
    <property type="component" value="Unassembled WGS sequence"/>
</dbReference>
<dbReference type="SUPFAM" id="SSF56425">
    <property type="entry name" value="Succinate dehydrogenase/fumarate reductase flavoprotein, catalytic domain"/>
    <property type="match status" value="1"/>
</dbReference>
<evidence type="ECO:0000259" key="5">
    <source>
        <dbReference type="Pfam" id="PF00890"/>
    </source>
</evidence>
<dbReference type="InterPro" id="IPR036188">
    <property type="entry name" value="FAD/NAD-bd_sf"/>
</dbReference>
<dbReference type="Gene3D" id="3.50.50.60">
    <property type="entry name" value="FAD/NAD(P)-binding domain"/>
    <property type="match status" value="3"/>
</dbReference>
<dbReference type="InterPro" id="IPR003953">
    <property type="entry name" value="FAD-dep_OxRdtase_2_FAD-bd"/>
</dbReference>
<feature type="domain" description="FAD-dependent oxidoreductase 2 FAD-binding" evidence="5">
    <location>
        <begin position="7"/>
        <end position="495"/>
    </location>
</feature>
<comment type="cofactor">
    <cofactor evidence="1">
        <name>FAD</name>
        <dbReference type="ChEBI" id="CHEBI:57692"/>
    </cofactor>
</comment>
<dbReference type="Pfam" id="PF00890">
    <property type="entry name" value="FAD_binding_2"/>
    <property type="match status" value="1"/>
</dbReference>
<sequence>MEKENFDIIIVGAGMAGVCAAIEAAKAGLNVCMLDVSYGGGASGISGGVVYAGGGTSTQKEAGVLDSIDNMYRYLKREVGNVVSDATIRRFCEESPASIEWLKDKGVKFIGTVCPYKTSYPNDQFYLYYSGNEKSYPYKTEASPAPRGHRTFAKGLDSGKVLMETLLSYAKKLPNIDFRPLCKVTDLLISDGKVTGVKYRGVKNFDHPKHKRYASIGTNYGKYIKPLGKKMDEKSQKIWEQHAKDHELTAKGVVLSAGGFIFNEEMLKQYGAKSQHVMPLGTVHDDGFGIQLGLKAGGTVDHMDVLSIWRFLSPPSDFIRGIVVDKKGQRILNEDLYGATFTKKMVNEHNGEGYLIMDREIWQDAKKNGPRESLSFQALMMRYLFTLGFYKANSIPELAKKVKLPVEQVTETVNEYNNAIFTGRDEPMHKTPESASPIFRPPFYLVNVSIKNSPAFPAPGLTLGGLKVNEETGQVITSSGESIEGLYAAGRTAVGICSNSYISGLSLADAMFSGRRAARHVDHLCQIDSNTIENNNLLYT</sequence>
<proteinExistence type="predicted"/>
<dbReference type="InterPro" id="IPR050315">
    <property type="entry name" value="FAD-oxidoreductase_2"/>
</dbReference>
<keyword evidence="7" id="KW-1185">Reference proteome</keyword>
<evidence type="ECO:0000256" key="2">
    <source>
        <dbReference type="ARBA" id="ARBA00022630"/>
    </source>
</evidence>
<evidence type="ECO:0000256" key="4">
    <source>
        <dbReference type="ARBA" id="ARBA00023002"/>
    </source>
</evidence>
<protein>
    <submittedName>
        <fullName evidence="6">FAD-binding protein</fullName>
    </submittedName>
</protein>
<evidence type="ECO:0000313" key="6">
    <source>
        <dbReference type="EMBL" id="MBD8036149.1"/>
    </source>
</evidence>
<name>A0ABR8XW36_9BACL</name>